<dbReference type="Pfam" id="PF07578">
    <property type="entry name" value="LAB_N"/>
    <property type="match status" value="1"/>
</dbReference>
<comment type="caution">
    <text evidence="4">The sequence shown here is derived from an EMBL/GenBank/DDBJ whole genome shotgun (WGS) entry which is preliminary data.</text>
</comment>
<dbReference type="GO" id="GO:0009245">
    <property type="term" value="P:lipid A biosynthetic process"/>
    <property type="evidence" value="ECO:0007669"/>
    <property type="project" value="InterPro"/>
</dbReference>
<dbReference type="RefSeq" id="WP_234368222.1">
    <property type="nucleotide sequence ID" value="NZ_JAUORK010000003.1"/>
</dbReference>
<evidence type="ECO:0000259" key="3">
    <source>
        <dbReference type="SMART" id="SM01259"/>
    </source>
</evidence>
<organism evidence="4 5">
    <name type="scientific">Cobetia amphilecti</name>
    <dbReference type="NCBI Taxonomy" id="1055104"/>
    <lineage>
        <taxon>Bacteria</taxon>
        <taxon>Pseudomonadati</taxon>
        <taxon>Pseudomonadota</taxon>
        <taxon>Gammaproteobacteria</taxon>
        <taxon>Oceanospirillales</taxon>
        <taxon>Halomonadaceae</taxon>
        <taxon>Cobetia</taxon>
    </lineage>
</organism>
<feature type="transmembrane region" description="Helical" evidence="2">
    <location>
        <begin position="6"/>
        <end position="28"/>
    </location>
</feature>
<keyword evidence="2" id="KW-0472">Membrane</keyword>
<protein>
    <submittedName>
        <fullName evidence="4">Lipid-A-disaccharide synthase N-terminal domain-containing protein</fullName>
    </submittedName>
</protein>
<dbReference type="SMART" id="SM01259">
    <property type="entry name" value="LAB_N"/>
    <property type="match status" value="1"/>
</dbReference>
<evidence type="ECO:0000256" key="2">
    <source>
        <dbReference type="SAM" id="Phobius"/>
    </source>
</evidence>
<keyword evidence="2" id="KW-0812">Transmembrane</keyword>
<feature type="coiled-coil region" evidence="1">
    <location>
        <begin position="122"/>
        <end position="149"/>
    </location>
</feature>
<feature type="transmembrane region" description="Helical" evidence="2">
    <location>
        <begin position="40"/>
        <end position="57"/>
    </location>
</feature>
<dbReference type="GO" id="GO:0008915">
    <property type="term" value="F:lipid-A-disaccharide synthase activity"/>
    <property type="evidence" value="ECO:0007669"/>
    <property type="project" value="InterPro"/>
</dbReference>
<keyword evidence="2" id="KW-1133">Transmembrane helix</keyword>
<reference evidence="4" key="1">
    <citation type="submission" date="2023-07" db="EMBL/GenBank/DDBJ databases">
        <title>Genome content predicts the carbon catabolic preferences of heterotrophic bacteria.</title>
        <authorList>
            <person name="Gralka M."/>
        </authorList>
    </citation>
    <scope>NUCLEOTIDE SEQUENCE</scope>
    <source>
        <strain evidence="4">C2R13</strain>
    </source>
</reference>
<accession>A0AAP4WWD7</accession>
<gene>
    <name evidence="4" type="ORF">Q4535_02760</name>
</gene>
<evidence type="ECO:0000256" key="1">
    <source>
        <dbReference type="SAM" id="Coils"/>
    </source>
</evidence>
<sequence>MDVSPWWVAVGFGGQALFSARFIIQWLASEKARRSIVPRAFWWFSLAGGMTLLAYAIHREDPVFIAGQGAGLFIYLRNLSLIKRDRRSLTSPGSEASSQAPQESTVVEHACGKTEECELGTDDSLKARLASLEIENARLKTEVAHLHANSVRHQGTGA</sequence>
<name>A0AAP4WWD7_9GAMM</name>
<proteinExistence type="predicted"/>
<dbReference type="Proteomes" id="UP001170481">
    <property type="component" value="Unassembled WGS sequence"/>
</dbReference>
<feature type="domain" description="Lipid A biosynthesis N-terminal" evidence="3">
    <location>
        <begin position="10"/>
        <end position="81"/>
    </location>
</feature>
<dbReference type="AlphaFoldDB" id="A0AAP4WWD7"/>
<dbReference type="InterPro" id="IPR011499">
    <property type="entry name" value="Lipid_A_biosynth_N"/>
</dbReference>
<feature type="transmembrane region" description="Helical" evidence="2">
    <location>
        <begin position="63"/>
        <end position="82"/>
    </location>
</feature>
<dbReference type="GO" id="GO:0016020">
    <property type="term" value="C:membrane"/>
    <property type="evidence" value="ECO:0007669"/>
    <property type="project" value="GOC"/>
</dbReference>
<dbReference type="EMBL" id="JAUORK010000003">
    <property type="protein sequence ID" value="MDO6671032.1"/>
    <property type="molecule type" value="Genomic_DNA"/>
</dbReference>
<evidence type="ECO:0000313" key="4">
    <source>
        <dbReference type="EMBL" id="MDO6671032.1"/>
    </source>
</evidence>
<evidence type="ECO:0000313" key="5">
    <source>
        <dbReference type="Proteomes" id="UP001170481"/>
    </source>
</evidence>
<keyword evidence="1" id="KW-0175">Coiled coil</keyword>